<dbReference type="OrthoDB" id="9775794at2"/>
<comment type="similarity">
    <text evidence="1">Belongs to the enoyl-CoA hydratase/isomerase family.</text>
</comment>
<protein>
    <submittedName>
        <fullName evidence="2">Enoyl-CoA hydratase/isomerase</fullName>
    </submittedName>
</protein>
<dbReference type="EMBL" id="CP002584">
    <property type="protein sequence ID" value="ADZ80169.1"/>
    <property type="molecule type" value="Genomic_DNA"/>
</dbReference>
<dbReference type="eggNOG" id="COG1024">
    <property type="taxonomic scope" value="Bacteria"/>
</dbReference>
<dbReference type="InterPro" id="IPR029045">
    <property type="entry name" value="ClpP/crotonase-like_dom_sf"/>
</dbReference>
<keyword evidence="2" id="KW-0413">Isomerase</keyword>
<dbReference type="PATRIC" id="fig|743722.3.peg.3883"/>
<dbReference type="CDD" id="cd06558">
    <property type="entry name" value="crotonase-like"/>
    <property type="match status" value="1"/>
</dbReference>
<dbReference type="Gene3D" id="3.90.226.10">
    <property type="entry name" value="2-enoyl-CoA Hydratase, Chain A, domain 1"/>
    <property type="match status" value="1"/>
</dbReference>
<dbReference type="GO" id="GO:0016853">
    <property type="term" value="F:isomerase activity"/>
    <property type="evidence" value="ECO:0007669"/>
    <property type="project" value="UniProtKB-KW"/>
</dbReference>
<proteinExistence type="inferred from homology"/>
<reference evidence="2" key="1">
    <citation type="submission" date="2011-03" db="EMBL/GenBank/DDBJ databases">
        <title>Complete sequence of Sphingobacterium sp. 21.</title>
        <authorList>
            <consortium name="US DOE Joint Genome Institute"/>
            <person name="Lucas S."/>
            <person name="Copeland A."/>
            <person name="Lapidus A."/>
            <person name="Cheng J.-F."/>
            <person name="Goodwin L."/>
            <person name="Pitluck S."/>
            <person name="Davenport K."/>
            <person name="Detter J.C."/>
            <person name="Han C."/>
            <person name="Tapia R."/>
            <person name="Land M."/>
            <person name="Hauser L."/>
            <person name="Kyrpides N."/>
            <person name="Ivanova N."/>
            <person name="Ovchinnikova G."/>
            <person name="Pagani I."/>
            <person name="Siebers A.K."/>
            <person name="Allgaier M."/>
            <person name="Thelen M.P."/>
            <person name="Hugenholtz P."/>
            <person name="Woyke T."/>
        </authorList>
    </citation>
    <scope>NUCLEOTIDE SEQUENCE</scope>
    <source>
        <strain evidence="2">21</strain>
    </source>
</reference>
<gene>
    <name evidence="2" type="ordered locus">Sph21_3632</name>
</gene>
<dbReference type="InterPro" id="IPR051683">
    <property type="entry name" value="Enoyl-CoA_Hydratase/Isomerase"/>
</dbReference>
<dbReference type="HOGENOM" id="CLU_009834_7_3_10"/>
<evidence type="ECO:0000313" key="2">
    <source>
        <dbReference type="EMBL" id="ADZ80169.1"/>
    </source>
</evidence>
<evidence type="ECO:0000256" key="1">
    <source>
        <dbReference type="ARBA" id="ARBA00005254"/>
    </source>
</evidence>
<sequence length="261" mass="28548">MSKLKSESGTITSVINGKIATISFYHPNHNALPSSLLNQLAQSIDKFGKNESIHVIVLKSEGEKTFCAGANFDELLTIKSEEEGKLFFSGFAKVINAIRLARQPVIGRIQGKAIGGAVGLAAACDYCFATKDASLKLSELSIGIGPFVIAPAVQRKVGLSAFTELAFNPLSFKSAYWAAERGLYQSVLDDIEALDSTVENFCKQLADYSFIALCEIKKYLWNETKHWDSLLLSQAEISGKLIVDTQTKEAINKIKFDNKAR</sequence>
<dbReference type="Pfam" id="PF00378">
    <property type="entry name" value="ECH_1"/>
    <property type="match status" value="1"/>
</dbReference>
<dbReference type="AlphaFoldDB" id="F4C794"/>
<dbReference type="STRING" id="743722.Sph21_3632"/>
<dbReference type="SUPFAM" id="SSF52096">
    <property type="entry name" value="ClpP/crotonase"/>
    <property type="match status" value="1"/>
</dbReference>
<dbReference type="InterPro" id="IPR001753">
    <property type="entry name" value="Enoyl-CoA_hydra/iso"/>
</dbReference>
<organism evidence="2">
    <name type="scientific">Sphingobacterium sp. (strain 21)</name>
    <dbReference type="NCBI Taxonomy" id="743722"/>
    <lineage>
        <taxon>Bacteria</taxon>
        <taxon>Pseudomonadati</taxon>
        <taxon>Bacteroidota</taxon>
        <taxon>Sphingobacteriia</taxon>
        <taxon>Sphingobacteriales</taxon>
        <taxon>Sphingobacteriaceae</taxon>
        <taxon>Sphingobacterium</taxon>
    </lineage>
</organism>
<dbReference type="PANTHER" id="PTHR42964:SF1">
    <property type="entry name" value="POLYKETIDE BIOSYNTHESIS ENOYL-COA HYDRATASE PKSH-RELATED"/>
    <property type="match status" value="1"/>
</dbReference>
<dbReference type="PANTHER" id="PTHR42964">
    <property type="entry name" value="ENOYL-COA HYDRATASE"/>
    <property type="match status" value="1"/>
</dbReference>
<dbReference type="KEGG" id="shg:Sph21_3632"/>
<accession>F4C794</accession>
<name>F4C794_SPHS2</name>